<accession>A0A016U781</accession>
<dbReference type="Proteomes" id="UP000024635">
    <property type="component" value="Unassembled WGS sequence"/>
</dbReference>
<name>A0A016U781_9BILA</name>
<organism evidence="1 2">
    <name type="scientific">Ancylostoma ceylanicum</name>
    <dbReference type="NCBI Taxonomy" id="53326"/>
    <lineage>
        <taxon>Eukaryota</taxon>
        <taxon>Metazoa</taxon>
        <taxon>Ecdysozoa</taxon>
        <taxon>Nematoda</taxon>
        <taxon>Chromadorea</taxon>
        <taxon>Rhabditida</taxon>
        <taxon>Rhabditina</taxon>
        <taxon>Rhabditomorpha</taxon>
        <taxon>Strongyloidea</taxon>
        <taxon>Ancylostomatidae</taxon>
        <taxon>Ancylostomatinae</taxon>
        <taxon>Ancylostoma</taxon>
    </lineage>
</organism>
<protein>
    <submittedName>
        <fullName evidence="1">Uncharacterized protein</fullName>
    </submittedName>
</protein>
<dbReference type="AlphaFoldDB" id="A0A016U781"/>
<gene>
    <name evidence="1" type="primary">Acey_s0052.g2269</name>
    <name evidence="1" type="ORF">Y032_0052g2269</name>
</gene>
<reference evidence="2" key="1">
    <citation type="journal article" date="2015" name="Nat. Genet.">
        <title>The genome and transcriptome of the zoonotic hookworm Ancylostoma ceylanicum identify infection-specific gene families.</title>
        <authorList>
            <person name="Schwarz E.M."/>
            <person name="Hu Y."/>
            <person name="Antoshechkin I."/>
            <person name="Miller M.M."/>
            <person name="Sternberg P.W."/>
            <person name="Aroian R.V."/>
        </authorList>
    </citation>
    <scope>NUCLEOTIDE SEQUENCE</scope>
    <source>
        <strain evidence="2">HY135</strain>
    </source>
</reference>
<keyword evidence="2" id="KW-1185">Reference proteome</keyword>
<sequence>MPAEDLLVHNVATLISSYGTEIFVATSKFHRARRKRVNRNGREEDLNEPIAKQYHAPFYLTMINILSNHYYLQLVC</sequence>
<evidence type="ECO:0000313" key="1">
    <source>
        <dbReference type="EMBL" id="EYC11174.1"/>
    </source>
</evidence>
<proteinExistence type="predicted"/>
<comment type="caution">
    <text evidence="1">The sequence shown here is derived from an EMBL/GenBank/DDBJ whole genome shotgun (WGS) entry which is preliminary data.</text>
</comment>
<dbReference type="EMBL" id="JARK01001388">
    <property type="protein sequence ID" value="EYC11174.1"/>
    <property type="molecule type" value="Genomic_DNA"/>
</dbReference>
<evidence type="ECO:0000313" key="2">
    <source>
        <dbReference type="Proteomes" id="UP000024635"/>
    </source>
</evidence>